<dbReference type="PROSITE" id="PS50931">
    <property type="entry name" value="HTH_LYSR"/>
    <property type="match status" value="1"/>
</dbReference>
<dbReference type="EMBL" id="CP031769">
    <property type="protein sequence ID" value="AXR06918.1"/>
    <property type="molecule type" value="Genomic_DNA"/>
</dbReference>
<evidence type="ECO:0000313" key="6">
    <source>
        <dbReference type="EMBL" id="AXR06918.1"/>
    </source>
</evidence>
<evidence type="ECO:0000256" key="3">
    <source>
        <dbReference type="ARBA" id="ARBA00023125"/>
    </source>
</evidence>
<dbReference type="SUPFAM" id="SSF46785">
    <property type="entry name" value="Winged helix' DNA-binding domain"/>
    <property type="match status" value="1"/>
</dbReference>
<dbReference type="CDD" id="cd08417">
    <property type="entry name" value="PBP2_Nitroaromatics_like"/>
    <property type="match status" value="1"/>
</dbReference>
<reference evidence="6 7" key="1">
    <citation type="submission" date="2018-08" db="EMBL/GenBank/DDBJ databases">
        <title>Salinimonas sediminis sp. nov., a piezophilic bacterium isolated from a deep-sea sediment sample from the New Britain Trench.</title>
        <authorList>
            <person name="Cao J."/>
        </authorList>
    </citation>
    <scope>NUCLEOTIDE SEQUENCE [LARGE SCALE GENOMIC DNA]</scope>
    <source>
        <strain evidence="6 7">N102</strain>
    </source>
</reference>
<dbReference type="PRINTS" id="PR00039">
    <property type="entry name" value="HTHLYSR"/>
</dbReference>
<name>A0A346NN11_9ALTE</name>
<gene>
    <name evidence="6" type="ORF">D0Y50_11475</name>
</gene>
<keyword evidence="7" id="KW-1185">Reference proteome</keyword>
<dbReference type="InterPro" id="IPR005119">
    <property type="entry name" value="LysR_subst-bd"/>
</dbReference>
<dbReference type="InterPro" id="IPR036390">
    <property type="entry name" value="WH_DNA-bd_sf"/>
</dbReference>
<keyword evidence="2" id="KW-0805">Transcription regulation</keyword>
<dbReference type="InterPro" id="IPR037402">
    <property type="entry name" value="YidZ_PBP2"/>
</dbReference>
<dbReference type="KEGG" id="salm:D0Y50_11475"/>
<comment type="similarity">
    <text evidence="1">Belongs to the LysR transcriptional regulatory family.</text>
</comment>
<dbReference type="Gene3D" id="1.10.10.10">
    <property type="entry name" value="Winged helix-like DNA-binding domain superfamily/Winged helix DNA-binding domain"/>
    <property type="match status" value="1"/>
</dbReference>
<dbReference type="GO" id="GO:0003677">
    <property type="term" value="F:DNA binding"/>
    <property type="evidence" value="ECO:0007669"/>
    <property type="project" value="UniProtKB-KW"/>
</dbReference>
<keyword evidence="4" id="KW-0804">Transcription</keyword>
<dbReference type="GO" id="GO:0003700">
    <property type="term" value="F:DNA-binding transcription factor activity"/>
    <property type="evidence" value="ECO:0007669"/>
    <property type="project" value="InterPro"/>
</dbReference>
<evidence type="ECO:0000259" key="5">
    <source>
        <dbReference type="PROSITE" id="PS50931"/>
    </source>
</evidence>
<evidence type="ECO:0000313" key="7">
    <source>
        <dbReference type="Proteomes" id="UP000262073"/>
    </source>
</evidence>
<dbReference type="Proteomes" id="UP000262073">
    <property type="component" value="Chromosome"/>
</dbReference>
<dbReference type="AlphaFoldDB" id="A0A346NN11"/>
<evidence type="ECO:0000256" key="4">
    <source>
        <dbReference type="ARBA" id="ARBA00023163"/>
    </source>
</evidence>
<dbReference type="Gene3D" id="3.40.190.10">
    <property type="entry name" value="Periplasmic binding protein-like II"/>
    <property type="match status" value="2"/>
</dbReference>
<evidence type="ECO:0000256" key="1">
    <source>
        <dbReference type="ARBA" id="ARBA00009437"/>
    </source>
</evidence>
<keyword evidence="3" id="KW-0238">DNA-binding</keyword>
<proteinExistence type="inferred from homology"/>
<organism evidence="6 7">
    <name type="scientific">Salinimonas sediminis</name>
    <dbReference type="NCBI Taxonomy" id="2303538"/>
    <lineage>
        <taxon>Bacteria</taxon>
        <taxon>Pseudomonadati</taxon>
        <taxon>Pseudomonadota</taxon>
        <taxon>Gammaproteobacteria</taxon>
        <taxon>Alteromonadales</taxon>
        <taxon>Alteromonadaceae</taxon>
        <taxon>Alteromonas/Salinimonas group</taxon>
        <taxon>Salinimonas</taxon>
    </lineage>
</organism>
<dbReference type="OrthoDB" id="6621790at2"/>
<dbReference type="SUPFAM" id="SSF53850">
    <property type="entry name" value="Periplasmic binding protein-like II"/>
    <property type="match status" value="1"/>
</dbReference>
<dbReference type="PANTHER" id="PTHR30118:SF15">
    <property type="entry name" value="TRANSCRIPTIONAL REGULATORY PROTEIN"/>
    <property type="match status" value="1"/>
</dbReference>
<sequence length="330" mass="37256">MYLHFFYKIQLLFTLYWGRTSVDKARSPLPVNLNRIDLNLFAVFDAIYTAGSLTKAADVLCITQPAVSNSLARLRDMLSDPLFVRTGHSMTPTPVAQNIIVPAREALKLLRTSVQDSHVFNPLTSEKAFNFASRDLLEVSIMPRLMARLQDVAPGISLTNYEVSRSNVVSAMANGSLDFFADASAFTDPHLCKQKIADDTFMVLARKDHPALVDGLDLETFLKLGHIHVSQRKTGAGPIDIALDKLGKRRRIVMRGQHFLTVPSTVVKTDLITCMPYHLAKHYDLAIYPLPFELPPIEYFLYWHVSADHDQAHIWMREQIKDVARAFQPH</sequence>
<dbReference type="InterPro" id="IPR036388">
    <property type="entry name" value="WH-like_DNA-bd_sf"/>
</dbReference>
<protein>
    <submittedName>
        <fullName evidence="6">LysR family transcriptional regulator</fullName>
    </submittedName>
</protein>
<dbReference type="InterPro" id="IPR000847">
    <property type="entry name" value="LysR_HTH_N"/>
</dbReference>
<dbReference type="Pfam" id="PF03466">
    <property type="entry name" value="LysR_substrate"/>
    <property type="match status" value="1"/>
</dbReference>
<evidence type="ECO:0000256" key="2">
    <source>
        <dbReference type="ARBA" id="ARBA00023015"/>
    </source>
</evidence>
<dbReference type="PANTHER" id="PTHR30118">
    <property type="entry name" value="HTH-TYPE TRANSCRIPTIONAL REGULATOR LEUO-RELATED"/>
    <property type="match status" value="1"/>
</dbReference>
<accession>A0A346NN11</accession>
<dbReference type="Pfam" id="PF00126">
    <property type="entry name" value="HTH_1"/>
    <property type="match status" value="1"/>
</dbReference>
<feature type="domain" description="HTH lysR-type" evidence="5">
    <location>
        <begin position="36"/>
        <end position="93"/>
    </location>
</feature>
<dbReference type="InterPro" id="IPR050389">
    <property type="entry name" value="LysR-type_TF"/>
</dbReference>